<feature type="domain" description="ABC transporter" evidence="4">
    <location>
        <begin position="2"/>
        <end position="238"/>
    </location>
</feature>
<dbReference type="PROSITE" id="PS50893">
    <property type="entry name" value="ABC_TRANSPORTER_2"/>
    <property type="match status" value="1"/>
</dbReference>
<proteinExistence type="predicted"/>
<sequence length="261" mass="28412">MIEIKNLVKTFDDRSVLDGINLEIPEGEITVIMGGSGCGKSTLLRHLVGLLTPTEGSIMIDGENIVGISENGMNCVRRKFGMLFQGAALFNSLTVGENVALPLREHTDLKDTIIQIIVKVKLELVGLTGFEHFMPHQISGGMKKRVALARAIALDPKIVFYDEPGAGLDPITAAMIDQLILDLSRKLRITSVVVTHEMKSAFRIADKIVILRKGKILETGTGAQIQNSKNSYVQQFISGEPDGAIPLMQTSEAYLKGLLET</sequence>
<dbReference type="AlphaFoldDB" id="A0A1G1KRW5"/>
<keyword evidence="3 5" id="KW-0067">ATP-binding</keyword>
<dbReference type="PANTHER" id="PTHR43023:SF6">
    <property type="entry name" value="INTERMEMBRANE PHOSPHOLIPID TRANSPORT SYSTEM ATP-BINDING PROTEIN MLAF"/>
    <property type="match status" value="1"/>
</dbReference>
<dbReference type="InterPro" id="IPR003593">
    <property type="entry name" value="AAA+_ATPase"/>
</dbReference>
<dbReference type="Gene3D" id="3.40.50.300">
    <property type="entry name" value="P-loop containing nucleotide triphosphate hydrolases"/>
    <property type="match status" value="1"/>
</dbReference>
<dbReference type="InterPro" id="IPR017871">
    <property type="entry name" value="ABC_transporter-like_CS"/>
</dbReference>
<evidence type="ECO:0000313" key="6">
    <source>
        <dbReference type="Proteomes" id="UP000178187"/>
    </source>
</evidence>
<protein>
    <submittedName>
        <fullName evidence="5">ABC transporter ATP-binding protein</fullName>
    </submittedName>
</protein>
<evidence type="ECO:0000256" key="3">
    <source>
        <dbReference type="ARBA" id="ARBA00022840"/>
    </source>
</evidence>
<dbReference type="InterPro" id="IPR027417">
    <property type="entry name" value="P-loop_NTPase"/>
</dbReference>
<dbReference type="GO" id="GO:0016887">
    <property type="term" value="F:ATP hydrolysis activity"/>
    <property type="evidence" value="ECO:0007669"/>
    <property type="project" value="InterPro"/>
</dbReference>
<reference evidence="5 6" key="1">
    <citation type="journal article" date="2016" name="Nat. Commun.">
        <title>Thousands of microbial genomes shed light on interconnected biogeochemical processes in an aquifer system.</title>
        <authorList>
            <person name="Anantharaman K."/>
            <person name="Brown C.T."/>
            <person name="Hug L.A."/>
            <person name="Sharon I."/>
            <person name="Castelle C.J."/>
            <person name="Probst A.J."/>
            <person name="Thomas B.C."/>
            <person name="Singh A."/>
            <person name="Wilkins M.J."/>
            <person name="Karaoz U."/>
            <person name="Brodie E.L."/>
            <person name="Williams K.H."/>
            <person name="Hubbard S.S."/>
            <person name="Banfield J.F."/>
        </authorList>
    </citation>
    <scope>NUCLEOTIDE SEQUENCE [LARGE SCALE GENOMIC DNA]</scope>
</reference>
<name>A0A1G1KRW5_9BACT</name>
<dbReference type="CDD" id="cd03261">
    <property type="entry name" value="ABC_Org_Solvent_Resistant"/>
    <property type="match status" value="1"/>
</dbReference>
<comment type="caution">
    <text evidence="5">The sequence shown here is derived from an EMBL/GenBank/DDBJ whole genome shotgun (WGS) entry which is preliminary data.</text>
</comment>
<evidence type="ECO:0000256" key="1">
    <source>
        <dbReference type="ARBA" id="ARBA00022448"/>
    </source>
</evidence>
<evidence type="ECO:0000259" key="4">
    <source>
        <dbReference type="PROSITE" id="PS50893"/>
    </source>
</evidence>
<dbReference type="EMBL" id="MHFR01000060">
    <property type="protein sequence ID" value="OGW95648.1"/>
    <property type="molecule type" value="Genomic_DNA"/>
</dbReference>
<gene>
    <name evidence="5" type="ORF">A3G33_11160</name>
</gene>
<evidence type="ECO:0000256" key="2">
    <source>
        <dbReference type="ARBA" id="ARBA00022741"/>
    </source>
</evidence>
<dbReference type="SMART" id="SM00382">
    <property type="entry name" value="AAA"/>
    <property type="match status" value="1"/>
</dbReference>
<evidence type="ECO:0000313" key="5">
    <source>
        <dbReference type="EMBL" id="OGW95648.1"/>
    </source>
</evidence>
<dbReference type="PROSITE" id="PS00211">
    <property type="entry name" value="ABC_TRANSPORTER_1"/>
    <property type="match status" value="1"/>
</dbReference>
<organism evidence="5 6">
    <name type="scientific">Candidatus Danuiimicrobium aquiferis</name>
    <dbReference type="NCBI Taxonomy" id="1801832"/>
    <lineage>
        <taxon>Bacteria</taxon>
        <taxon>Pseudomonadati</taxon>
        <taxon>Candidatus Omnitrophota</taxon>
        <taxon>Candidatus Danuiimicrobium</taxon>
    </lineage>
</organism>
<dbReference type="Proteomes" id="UP000178187">
    <property type="component" value="Unassembled WGS sequence"/>
</dbReference>
<dbReference type="Pfam" id="PF00005">
    <property type="entry name" value="ABC_tran"/>
    <property type="match status" value="1"/>
</dbReference>
<dbReference type="GO" id="GO:0005524">
    <property type="term" value="F:ATP binding"/>
    <property type="evidence" value="ECO:0007669"/>
    <property type="project" value="UniProtKB-KW"/>
</dbReference>
<dbReference type="PANTHER" id="PTHR43023">
    <property type="entry name" value="PROTEIN TRIGALACTOSYLDIACYLGLYCEROL 3, CHLOROPLASTIC"/>
    <property type="match status" value="1"/>
</dbReference>
<keyword evidence="2" id="KW-0547">Nucleotide-binding</keyword>
<accession>A0A1G1KRW5</accession>
<dbReference type="SUPFAM" id="SSF52540">
    <property type="entry name" value="P-loop containing nucleoside triphosphate hydrolases"/>
    <property type="match status" value="1"/>
</dbReference>
<dbReference type="InterPro" id="IPR003439">
    <property type="entry name" value="ABC_transporter-like_ATP-bd"/>
</dbReference>
<keyword evidence="1" id="KW-0813">Transport</keyword>